<reference evidence="2 3" key="1">
    <citation type="submission" date="2018-08" db="EMBL/GenBank/DDBJ databases">
        <title>Lysobacter sp. zong2l5, whole genome shotgun sequence.</title>
        <authorList>
            <person name="Zhang X."/>
            <person name="Feng G."/>
            <person name="Zhu H."/>
        </authorList>
    </citation>
    <scope>NUCLEOTIDE SEQUENCE [LARGE SCALE GENOMIC DNA]</scope>
    <source>
        <strain evidence="3">zong2l5</strain>
    </source>
</reference>
<feature type="chain" id="PRO_5016920171" description="DUF4124 domain-containing protein" evidence="1">
    <location>
        <begin position="24"/>
        <end position="218"/>
    </location>
</feature>
<name>A0A371JYU5_9GAMM</name>
<keyword evidence="3" id="KW-1185">Reference proteome</keyword>
<gene>
    <name evidence="2" type="ORF">DX914_17710</name>
</gene>
<keyword evidence="1" id="KW-0732">Signal</keyword>
<dbReference type="EMBL" id="QTSU01000003">
    <property type="protein sequence ID" value="RDZ26804.1"/>
    <property type="molecule type" value="Genomic_DNA"/>
</dbReference>
<organism evidence="2 3">
    <name type="scientific">Lysobacter silvisoli</name>
    <dbReference type="NCBI Taxonomy" id="2293254"/>
    <lineage>
        <taxon>Bacteria</taxon>
        <taxon>Pseudomonadati</taxon>
        <taxon>Pseudomonadota</taxon>
        <taxon>Gammaproteobacteria</taxon>
        <taxon>Lysobacterales</taxon>
        <taxon>Lysobacteraceae</taxon>
        <taxon>Lysobacter</taxon>
    </lineage>
</organism>
<evidence type="ECO:0008006" key="4">
    <source>
        <dbReference type="Google" id="ProtNLM"/>
    </source>
</evidence>
<evidence type="ECO:0000256" key="1">
    <source>
        <dbReference type="SAM" id="SignalP"/>
    </source>
</evidence>
<proteinExistence type="predicted"/>
<sequence length="218" mass="23238">MNQTLTILTGAALMALVAGAAPAQDTAKKKLYCWQENGRKVCGDALPASAVNSARTEFSAKSGMATARVDRALTAEERAAAATQAETDRLAAMAAEAKARRDIAMAQSYATESDLRRAFQERIAVLDETVKASQLGVEGRRQSLISLLRKAGENELNGKPVGSGLSDNIRNQHAELLRQQNILAQQKIERAAIDEDLAAALERYNAMKAAEAARNAGG</sequence>
<protein>
    <recommendedName>
        <fullName evidence="4">DUF4124 domain-containing protein</fullName>
    </recommendedName>
</protein>
<dbReference type="OrthoDB" id="5966355at2"/>
<dbReference type="AlphaFoldDB" id="A0A371JYU5"/>
<accession>A0A371JYU5</accession>
<evidence type="ECO:0000313" key="3">
    <source>
        <dbReference type="Proteomes" id="UP000264492"/>
    </source>
</evidence>
<dbReference type="RefSeq" id="WP_115861189.1">
    <property type="nucleotide sequence ID" value="NZ_QTSU01000003.1"/>
</dbReference>
<comment type="caution">
    <text evidence="2">The sequence shown here is derived from an EMBL/GenBank/DDBJ whole genome shotgun (WGS) entry which is preliminary data.</text>
</comment>
<dbReference type="Proteomes" id="UP000264492">
    <property type="component" value="Unassembled WGS sequence"/>
</dbReference>
<feature type="signal peptide" evidence="1">
    <location>
        <begin position="1"/>
        <end position="23"/>
    </location>
</feature>
<evidence type="ECO:0000313" key="2">
    <source>
        <dbReference type="EMBL" id="RDZ26804.1"/>
    </source>
</evidence>